<dbReference type="Gene3D" id="1.10.8.60">
    <property type="match status" value="1"/>
</dbReference>
<evidence type="ECO:0000256" key="2">
    <source>
        <dbReference type="ARBA" id="ARBA00005378"/>
    </source>
</evidence>
<evidence type="ECO:0000256" key="1">
    <source>
        <dbReference type="ARBA" id="ARBA00004123"/>
    </source>
</evidence>
<evidence type="ECO:0000256" key="4">
    <source>
        <dbReference type="ARBA" id="ARBA00022741"/>
    </source>
</evidence>
<dbReference type="Gene3D" id="1.20.272.10">
    <property type="match status" value="1"/>
</dbReference>
<comment type="caution">
    <text evidence="9">The sequence shown here is derived from an EMBL/GenBank/DDBJ whole genome shotgun (WGS) entry which is preliminary data.</text>
</comment>
<reference evidence="9 10" key="1">
    <citation type="submission" date="2024-08" db="EMBL/GenBank/DDBJ databases">
        <title>Gnathostoma spinigerum genome.</title>
        <authorList>
            <person name="Gonzalez-Bertolin B."/>
            <person name="Monzon S."/>
            <person name="Zaballos A."/>
            <person name="Jimenez P."/>
            <person name="Dekumyoy P."/>
            <person name="Varona S."/>
            <person name="Cuesta I."/>
            <person name="Sumanam S."/>
            <person name="Adisakwattana P."/>
            <person name="Gasser R.B."/>
            <person name="Hernandez-Gonzalez A."/>
            <person name="Young N.D."/>
            <person name="Perteguer M.J."/>
        </authorList>
    </citation>
    <scope>NUCLEOTIDE SEQUENCE [LARGE SCALE GENOMIC DNA]</scope>
    <source>
        <strain evidence="9">AL3</strain>
        <tissue evidence="9">Liver</tissue>
    </source>
</reference>
<evidence type="ECO:0000259" key="8">
    <source>
        <dbReference type="SMART" id="SM00382"/>
    </source>
</evidence>
<dbReference type="CDD" id="cd00009">
    <property type="entry name" value="AAA"/>
    <property type="match status" value="1"/>
</dbReference>
<comment type="subcellular location">
    <subcellularLocation>
        <location evidence="1">Nucleus</location>
    </subcellularLocation>
</comment>
<dbReference type="InterPro" id="IPR003959">
    <property type="entry name" value="ATPase_AAA_core"/>
</dbReference>
<keyword evidence="4" id="KW-0547">Nucleotide-binding</keyword>
<evidence type="ECO:0000256" key="6">
    <source>
        <dbReference type="ARBA" id="ARBA00023242"/>
    </source>
</evidence>
<dbReference type="SMART" id="SM00382">
    <property type="entry name" value="AAA"/>
    <property type="match status" value="1"/>
</dbReference>
<organism evidence="9 10">
    <name type="scientific">Gnathostoma spinigerum</name>
    <dbReference type="NCBI Taxonomy" id="75299"/>
    <lineage>
        <taxon>Eukaryota</taxon>
        <taxon>Metazoa</taxon>
        <taxon>Ecdysozoa</taxon>
        <taxon>Nematoda</taxon>
        <taxon>Chromadorea</taxon>
        <taxon>Rhabditida</taxon>
        <taxon>Spirurina</taxon>
        <taxon>Gnathostomatomorpha</taxon>
        <taxon>Gnathostomatoidea</taxon>
        <taxon>Gnathostomatidae</taxon>
        <taxon>Gnathostoma</taxon>
    </lineage>
</organism>
<dbReference type="CDD" id="cd18140">
    <property type="entry name" value="HLD_clamp_RFC"/>
    <property type="match status" value="1"/>
</dbReference>
<dbReference type="InterPro" id="IPR008921">
    <property type="entry name" value="DNA_pol3_clamp-load_cplx_C"/>
</dbReference>
<dbReference type="SUPFAM" id="SSF48019">
    <property type="entry name" value="post-AAA+ oligomerization domain-like"/>
    <property type="match status" value="1"/>
</dbReference>
<evidence type="ECO:0000256" key="5">
    <source>
        <dbReference type="ARBA" id="ARBA00022840"/>
    </source>
</evidence>
<dbReference type="EMBL" id="JBGFUD010002808">
    <property type="protein sequence ID" value="MFH4978042.1"/>
    <property type="molecule type" value="Genomic_DNA"/>
</dbReference>
<name>A0ABD6EFK4_9BILA</name>
<dbReference type="InterPro" id="IPR003593">
    <property type="entry name" value="AAA+_ATPase"/>
</dbReference>
<dbReference type="GO" id="GO:0006260">
    <property type="term" value="P:DNA replication"/>
    <property type="evidence" value="ECO:0007669"/>
    <property type="project" value="UniProtKB-KW"/>
</dbReference>
<evidence type="ECO:0000313" key="10">
    <source>
        <dbReference type="Proteomes" id="UP001608902"/>
    </source>
</evidence>
<gene>
    <name evidence="9" type="ORF">AB6A40_004751</name>
</gene>
<dbReference type="FunFam" id="3.40.50.300:FF:000129">
    <property type="entry name" value="Replication factor C subunit 5"/>
    <property type="match status" value="1"/>
</dbReference>
<evidence type="ECO:0000313" key="9">
    <source>
        <dbReference type="EMBL" id="MFH4978042.1"/>
    </source>
</evidence>
<dbReference type="InterPro" id="IPR050238">
    <property type="entry name" value="DNA_Rep/Repair_Clamp_Loader"/>
</dbReference>
<accession>A0ABD6EFK4</accession>
<dbReference type="GO" id="GO:0005524">
    <property type="term" value="F:ATP binding"/>
    <property type="evidence" value="ECO:0007669"/>
    <property type="project" value="UniProtKB-KW"/>
</dbReference>
<dbReference type="AlphaFoldDB" id="A0ABD6EFK4"/>
<feature type="domain" description="AAA+ ATPase" evidence="8">
    <location>
        <begin position="46"/>
        <end position="177"/>
    </location>
</feature>
<dbReference type="FunFam" id="1.20.272.10:FF:000004">
    <property type="entry name" value="Replication factor C subunit 5"/>
    <property type="match status" value="1"/>
</dbReference>
<dbReference type="GO" id="GO:0005634">
    <property type="term" value="C:nucleus"/>
    <property type="evidence" value="ECO:0007669"/>
    <property type="project" value="UniProtKB-SubCell"/>
</dbReference>
<sequence length="343" mass="38260">MVQAPRSSATVDNIPWVEKYRPKTLDDVISQEGIITTLSKFVSENKLPHLLFYGPPGTGKTSAILAIAKTLFPPEQFPSMVLELNASDDRGINIVREQIMNFARTSTLKSPQTKHPKLIILDEADAMTKDAQSALRRVIEKFTDNVRFCIICNYLSKIIPAIQSRCTRFRFAPLSEDQVLPRLQHIVEEESLTMTKDGQKALLHLSQGDMRRVVNVLQSTAMAFDKITAHNVYLCVGQPTPSDAENIMKILLNDSIELAFIRINEMRLQSAFAVSDILTAVYHSVCGLDLPSDVLALLLDRLSEIEYRLSQGCSERVQLGALIGLFIEARSMLGKHAPPLNIS</sequence>
<keyword evidence="3" id="KW-0235">DNA replication</keyword>
<dbReference type="Proteomes" id="UP001608902">
    <property type="component" value="Unassembled WGS sequence"/>
</dbReference>
<dbReference type="InterPro" id="IPR013748">
    <property type="entry name" value="Rep_factorC_C"/>
</dbReference>
<dbReference type="Pfam" id="PF08542">
    <property type="entry name" value="Rep_fac_C"/>
    <property type="match status" value="1"/>
</dbReference>
<comment type="similarity">
    <text evidence="2">Belongs to the activator 1 small subunits family.</text>
</comment>
<keyword evidence="10" id="KW-1185">Reference proteome</keyword>
<dbReference type="SUPFAM" id="SSF52540">
    <property type="entry name" value="P-loop containing nucleoside triphosphate hydrolases"/>
    <property type="match status" value="1"/>
</dbReference>
<dbReference type="PANTHER" id="PTHR11669">
    <property type="entry name" value="REPLICATION FACTOR C / DNA POLYMERASE III GAMMA-TAU SUBUNIT"/>
    <property type="match status" value="1"/>
</dbReference>
<evidence type="ECO:0000256" key="3">
    <source>
        <dbReference type="ARBA" id="ARBA00022705"/>
    </source>
</evidence>
<protein>
    <recommendedName>
        <fullName evidence="7">Activator 1 subunit 5</fullName>
    </recommendedName>
</protein>
<dbReference type="InterPro" id="IPR027417">
    <property type="entry name" value="P-loop_NTPase"/>
</dbReference>
<keyword evidence="5" id="KW-0067">ATP-binding</keyword>
<dbReference type="PANTHER" id="PTHR11669:SF9">
    <property type="entry name" value="REPLICATION FACTOR C SUBUNIT 5"/>
    <property type="match status" value="1"/>
</dbReference>
<dbReference type="Pfam" id="PF00004">
    <property type="entry name" value="AAA"/>
    <property type="match status" value="1"/>
</dbReference>
<dbReference type="FunFam" id="1.10.8.60:FF:000028">
    <property type="entry name" value="Replication factor C subunit 5"/>
    <property type="match status" value="1"/>
</dbReference>
<evidence type="ECO:0000256" key="7">
    <source>
        <dbReference type="ARBA" id="ARBA00080380"/>
    </source>
</evidence>
<dbReference type="NCBIfam" id="NF001679">
    <property type="entry name" value="PRK00440.1"/>
    <property type="match status" value="1"/>
</dbReference>
<keyword evidence="6" id="KW-0539">Nucleus</keyword>
<dbReference type="InterPro" id="IPR047854">
    <property type="entry name" value="RFC_lid"/>
</dbReference>
<proteinExistence type="inferred from homology"/>
<dbReference type="Gene3D" id="3.40.50.300">
    <property type="entry name" value="P-loop containing nucleotide triphosphate hydrolases"/>
    <property type="match status" value="1"/>
</dbReference>